<dbReference type="InterPro" id="IPR036392">
    <property type="entry name" value="PLAT/LH2_dom_sf"/>
</dbReference>
<feature type="transmembrane region" description="Helical" evidence="11">
    <location>
        <begin position="1016"/>
        <end position="1047"/>
    </location>
</feature>
<feature type="transmembrane region" description="Helical" evidence="11">
    <location>
        <begin position="1409"/>
        <end position="1428"/>
    </location>
</feature>
<dbReference type="Gene3D" id="1.10.287.70">
    <property type="match status" value="1"/>
</dbReference>
<evidence type="ECO:0000256" key="2">
    <source>
        <dbReference type="ARBA" id="ARBA00007200"/>
    </source>
</evidence>
<feature type="transmembrane region" description="Helical" evidence="11">
    <location>
        <begin position="981"/>
        <end position="1004"/>
    </location>
</feature>
<accession>A0A6P4Y2L9</accession>
<evidence type="ECO:0000256" key="4">
    <source>
        <dbReference type="ARBA" id="ARBA00022729"/>
    </source>
</evidence>
<dbReference type="InterPro" id="IPR000421">
    <property type="entry name" value="FA58C"/>
</dbReference>
<dbReference type="Gene3D" id="2.60.60.20">
    <property type="entry name" value="PLAT/LH2 domain"/>
    <property type="match status" value="1"/>
</dbReference>
<dbReference type="InterPro" id="IPR013122">
    <property type="entry name" value="PKD1_2_channel"/>
</dbReference>
<feature type="transmembrane region" description="Helical" evidence="11">
    <location>
        <begin position="1448"/>
        <end position="1466"/>
    </location>
</feature>
<dbReference type="GeneID" id="109464152"/>
<evidence type="ECO:0000256" key="12">
    <source>
        <dbReference type="SAM" id="SignalP"/>
    </source>
</evidence>
<dbReference type="PANTHER" id="PTHR10877:SF194">
    <property type="entry name" value="LOCATION OF VULVA DEFECTIVE 1"/>
    <property type="match status" value="1"/>
</dbReference>
<comment type="similarity">
    <text evidence="2">Belongs to the polycystin family.</text>
</comment>
<keyword evidence="4 12" id="KW-0732">Signal</keyword>
<feature type="transmembrane region" description="Helical" evidence="11">
    <location>
        <begin position="1540"/>
        <end position="1563"/>
    </location>
</feature>
<dbReference type="Pfam" id="PF20519">
    <property type="entry name" value="Polycystin_dom"/>
    <property type="match status" value="1"/>
</dbReference>
<proteinExistence type="inferred from homology"/>
<feature type="transmembrane region" description="Helical" evidence="11">
    <location>
        <begin position="873"/>
        <end position="892"/>
    </location>
</feature>
<evidence type="ECO:0000256" key="9">
    <source>
        <dbReference type="PROSITE-ProRule" id="PRU00152"/>
    </source>
</evidence>
<feature type="compositionally biased region" description="Basic and acidic residues" evidence="10">
    <location>
        <begin position="957"/>
        <end position="966"/>
    </location>
</feature>
<dbReference type="PROSITE" id="PS50022">
    <property type="entry name" value="FA58C_3"/>
    <property type="match status" value="1"/>
</dbReference>
<dbReference type="RefSeq" id="XP_019616649.1">
    <property type="nucleotide sequence ID" value="XM_019761090.1"/>
</dbReference>
<dbReference type="SUPFAM" id="SSF49785">
    <property type="entry name" value="Galactose-binding domain-like"/>
    <property type="match status" value="1"/>
</dbReference>
<evidence type="ECO:0000259" key="14">
    <source>
        <dbReference type="PROSITE" id="PS50095"/>
    </source>
</evidence>
<dbReference type="GO" id="GO:0005262">
    <property type="term" value="F:calcium channel activity"/>
    <property type="evidence" value="ECO:0007669"/>
    <property type="project" value="TreeGrafter"/>
</dbReference>
<gene>
    <name evidence="16" type="primary">LOC109464152</name>
</gene>
<feature type="signal peptide" evidence="12">
    <location>
        <begin position="1"/>
        <end position="20"/>
    </location>
</feature>
<dbReference type="InterPro" id="IPR051223">
    <property type="entry name" value="Polycystin"/>
</dbReference>
<dbReference type="PANTHER" id="PTHR10877">
    <property type="entry name" value="POLYCYSTIN FAMILY MEMBER"/>
    <property type="match status" value="1"/>
</dbReference>
<feature type="chain" id="PRO_5027762576" evidence="12">
    <location>
        <begin position="21"/>
        <end position="1697"/>
    </location>
</feature>
<comment type="subcellular location">
    <subcellularLocation>
        <location evidence="1">Membrane</location>
        <topology evidence="1">Multi-pass membrane protein</topology>
    </subcellularLocation>
</comment>
<feature type="region of interest" description="Disordered" evidence="10">
    <location>
        <begin position="946"/>
        <end position="966"/>
    </location>
</feature>
<dbReference type="GO" id="GO:0005509">
    <property type="term" value="F:calcium ion binding"/>
    <property type="evidence" value="ECO:0007669"/>
    <property type="project" value="InterPro"/>
</dbReference>
<dbReference type="FunFam" id="2.60.60.20:FF:000019">
    <property type="entry name" value="Uncharacterized protein"/>
    <property type="match status" value="1"/>
</dbReference>
<feature type="transmembrane region" description="Helical" evidence="11">
    <location>
        <begin position="664"/>
        <end position="683"/>
    </location>
</feature>
<feature type="domain" description="F5/8 type C" evidence="13">
    <location>
        <begin position="66"/>
        <end position="222"/>
    </location>
</feature>
<reference evidence="16" key="1">
    <citation type="submission" date="2025-08" db="UniProtKB">
        <authorList>
            <consortium name="RefSeq"/>
        </authorList>
    </citation>
    <scope>IDENTIFICATION</scope>
    <source>
        <tissue evidence="16">Gonad</tissue>
    </source>
</reference>
<feature type="transmembrane region" description="Helical" evidence="11">
    <location>
        <begin position="1497"/>
        <end position="1519"/>
    </location>
</feature>
<evidence type="ECO:0000259" key="13">
    <source>
        <dbReference type="PROSITE" id="PS50022"/>
    </source>
</evidence>
<dbReference type="Gene3D" id="2.60.120.260">
    <property type="entry name" value="Galactose-binding domain-like"/>
    <property type="match status" value="1"/>
</dbReference>
<dbReference type="KEGG" id="bbel:109464152"/>
<dbReference type="InterPro" id="IPR001024">
    <property type="entry name" value="PLAT/LH2_dom"/>
</dbReference>
<evidence type="ECO:0000256" key="3">
    <source>
        <dbReference type="ARBA" id="ARBA00022692"/>
    </source>
</evidence>
<evidence type="ECO:0000256" key="5">
    <source>
        <dbReference type="ARBA" id="ARBA00022989"/>
    </source>
</evidence>
<evidence type="ECO:0000256" key="7">
    <source>
        <dbReference type="ARBA" id="ARBA00023180"/>
    </source>
</evidence>
<name>A0A6P4Y2L9_BRABE</name>
<keyword evidence="6 11" id="KW-0472">Membrane</keyword>
<dbReference type="OrthoDB" id="5322100at2759"/>
<feature type="transmembrane region" description="Helical" evidence="11">
    <location>
        <begin position="1135"/>
        <end position="1154"/>
    </location>
</feature>
<keyword evidence="5 11" id="KW-1133">Transmembrane helix</keyword>
<dbReference type="GO" id="GO:0050982">
    <property type="term" value="P:detection of mechanical stimulus"/>
    <property type="evidence" value="ECO:0007669"/>
    <property type="project" value="TreeGrafter"/>
</dbReference>
<dbReference type="GO" id="GO:0016020">
    <property type="term" value="C:membrane"/>
    <property type="evidence" value="ECO:0007669"/>
    <property type="project" value="UniProtKB-SubCell"/>
</dbReference>
<dbReference type="InterPro" id="IPR046791">
    <property type="entry name" value="Polycystin_dom"/>
</dbReference>
<keyword evidence="7" id="KW-0325">Glycoprotein</keyword>
<evidence type="ECO:0000256" key="1">
    <source>
        <dbReference type="ARBA" id="ARBA00004141"/>
    </source>
</evidence>
<evidence type="ECO:0000256" key="6">
    <source>
        <dbReference type="ARBA" id="ARBA00023136"/>
    </source>
</evidence>
<evidence type="ECO:0000256" key="8">
    <source>
        <dbReference type="PIRSR" id="PIRSR603915-2"/>
    </source>
</evidence>
<keyword evidence="15" id="KW-1185">Reference proteome</keyword>
<dbReference type="FunFam" id="1.10.287.70:FF:000333">
    <property type="entry name" value="Uncharacterized protein"/>
    <property type="match status" value="1"/>
</dbReference>
<keyword evidence="3 11" id="KW-0812">Transmembrane</keyword>
<protein>
    <submittedName>
        <fullName evidence="16">Polycystic kidney disease protein 1-like 2</fullName>
    </submittedName>
</protein>
<evidence type="ECO:0000313" key="16">
    <source>
        <dbReference type="RefSeq" id="XP_019616649.1"/>
    </source>
</evidence>
<comment type="caution">
    <text evidence="9">Lacks conserved residue(s) required for the propagation of feature annotation.</text>
</comment>
<dbReference type="Pfam" id="PF01477">
    <property type="entry name" value="PLAT"/>
    <property type="match status" value="1"/>
</dbReference>
<dbReference type="InterPro" id="IPR008979">
    <property type="entry name" value="Galactose-bd-like_sf"/>
</dbReference>
<dbReference type="PRINTS" id="PR01433">
    <property type="entry name" value="POLYCYSTIN2"/>
</dbReference>
<dbReference type="InterPro" id="IPR003915">
    <property type="entry name" value="PKD_2"/>
</dbReference>
<dbReference type="Pfam" id="PF08016">
    <property type="entry name" value="PKD_channel"/>
    <property type="match status" value="1"/>
</dbReference>
<evidence type="ECO:0000256" key="10">
    <source>
        <dbReference type="SAM" id="MobiDB-lite"/>
    </source>
</evidence>
<sequence length="1697" mass="191384">MEKFLMLVAALLVAVLIVFGTELNPCRPPPDVKVCGCSEGTRVSSTNPGDTCTVCACGPDDKTWDCFVHQHVWLDIDPGWAVGESGGRFCTSYVCLYTVDKANNAFDGGLGTFWEPLYEPTGYRHWVILDLQKVWKIYRIGIVNYGDTVHDVKSFLLESSLNSSLGDDEYVWEYADSFDGVQTGMSSPQTFDIYTEAQFLKLTVNTSSEEGPRIREISLYGTDQPLLAEPCAVVHTGCVLNEAAGKKAPPADQQCYAIVDIHERIRDKNDALPVHRTGNVILHGLLSVECPHNDYNVSLYWTLRGEGPVTSGPSLDDILPEGVPQNNLHFTLPPRTLPLGFYMVQDLGYYTIRLTDTVDGWQKISEWRFQVLPGPYPKSTAGGDPPDLSGMCTLLPTAGTALIDRFCVTCEEFVDLFGPLETQVTFELKPLAEIATATFPGDGEPTLNEVILNTFTGWVPFTTLFELTPGTVSLRVRFGSPDGRFIEFDLEPLLFLELNFNPFEYSNNSRIIRADVTGLHVKCGNVTIPVSELSRPNDILTSRKNESLENLMYVFKASELLGNLTFFPFVVKDNQSALSFSFTFNSTLFPHGITLFLRKEAPPTPEDYNWTTTLPVPDEQVGMMSNASHIHCQCDHLTKFSGFVTPNPLNLAAALSANVLENPAGLILVLTVLGMYFMGLVWTRKQDRRDLNKVGVGILPGHRLNPRKDCQYVITVYTGFKGNAGTTAEVTIVLYSQDKKSPPYTLSDSTRITFEKGSVDSFLVSTSEPLGDLTYLRVWHNNAGYSPAWFLNQIVVTNQENNRSHFFICNRWFAIDKDDGRVFRHLPESSPDEIKEFRNLFLTRSSRDMNDGHLWFSVAGRPARSPFTRVQRLSCCLTLLYSTMVTNIMFFGRGDDFDPPEPLRFAGVEINPPISLPQIMIGLQSAAIILPVNLLIVFLFRNSDSPPANKRKQKSRDKKDRSTDHGVGDFEETGKFAIPWWAVYFGWLLVWSTSFVAAFFTVLYSLSFGRAKAEAWLFTFLTSFLTDLFLVQPFKLLLVAMLFALLVKKPIEDEDPEPAPLQHDEEYLQDNRRIVENQQWSTATGWMRYLWAEKTESRHCTSTPEVVQANSPPDESTLTVLRAQSTQKRRRRKQIVEVLMFGLFVTVIMLTSYGERSPLAFYVTKDVQGLILDSGDISFSEIEDIPTFWTWVKTGLIPATHVSRWYNGWSVTETMILDDMLTHPLGPVQLRQVRLKPGKHCEPPRRMATMTPGCVAMYSLDLSDTQNYTKRWNTTANITEKSLCISTATESLELNDCSSAEDGGQDPWRYMFAPVTDAFPYFGVRGTYSAGGYVTSLGRTEQTSLARAAYLQRQDWLDDKTRAVFIELTLYNPHVNLFSVVSMAVEFTNLGATYKGSEVVTLRLIQRDAILLLALRAVFALLLLIYAIKEGKALLSRPLDYLSEFWSWVELFVIAVGFSALGVYFYTQSIIDEVAVQRAAGNSSFIGYKSAVSWYQVYTYLLGLLICCSTFKFVRILRFNSHVYALSMTLRRSLKPVTQFMFTAGIVIMAFTQTASLIFGVTLMEYKNITSSLQSLLLMMLGSFDFEALSQGHRILGPLMFFFYQCMMQFFLLSMFMAIVMDVYADENQPTNQERLEFNDFLRESASNTIRKVKGASKCTFRKKKRAQRKYRRDMATQIDQVVVKFGTYDTFQATSN</sequence>
<evidence type="ECO:0000256" key="11">
    <source>
        <dbReference type="SAM" id="Phobius"/>
    </source>
</evidence>
<dbReference type="SMART" id="SM00308">
    <property type="entry name" value="LH2"/>
    <property type="match status" value="1"/>
</dbReference>
<feature type="disulfide bond" evidence="8">
    <location>
        <begin position="1241"/>
        <end position="1254"/>
    </location>
</feature>
<organism evidence="15 16">
    <name type="scientific">Branchiostoma belcheri</name>
    <name type="common">Amphioxus</name>
    <dbReference type="NCBI Taxonomy" id="7741"/>
    <lineage>
        <taxon>Eukaryota</taxon>
        <taxon>Metazoa</taxon>
        <taxon>Chordata</taxon>
        <taxon>Cephalochordata</taxon>
        <taxon>Leptocardii</taxon>
        <taxon>Amphioxiformes</taxon>
        <taxon>Branchiostomatidae</taxon>
        <taxon>Branchiostoma</taxon>
    </lineage>
</organism>
<feature type="transmembrane region" description="Helical" evidence="11">
    <location>
        <begin position="919"/>
        <end position="940"/>
    </location>
</feature>
<feature type="transmembrane region" description="Helical" evidence="11">
    <location>
        <begin position="1601"/>
        <end position="1625"/>
    </location>
</feature>
<evidence type="ECO:0000313" key="15">
    <source>
        <dbReference type="Proteomes" id="UP000515135"/>
    </source>
</evidence>
<dbReference type="Pfam" id="PF00754">
    <property type="entry name" value="F5_F8_type_C"/>
    <property type="match status" value="1"/>
</dbReference>
<dbReference type="SUPFAM" id="SSF49723">
    <property type="entry name" value="Lipase/lipooxygenase domain (PLAT/LH2 domain)"/>
    <property type="match status" value="1"/>
</dbReference>
<dbReference type="Proteomes" id="UP000515135">
    <property type="component" value="Unplaced"/>
</dbReference>
<dbReference type="PROSITE" id="PS50095">
    <property type="entry name" value="PLAT"/>
    <property type="match status" value="1"/>
</dbReference>
<feature type="domain" description="PLAT" evidence="14">
    <location>
        <begin position="710"/>
        <end position="827"/>
    </location>
</feature>